<dbReference type="HOGENOM" id="CLU_3035592_0_0_1"/>
<name>J3MAR8_ORYBR</name>
<reference evidence="1" key="1">
    <citation type="journal article" date="2013" name="Nat. Commun.">
        <title>Whole-genome sequencing of Oryza brachyantha reveals mechanisms underlying Oryza genome evolution.</title>
        <authorList>
            <person name="Chen J."/>
            <person name="Huang Q."/>
            <person name="Gao D."/>
            <person name="Wang J."/>
            <person name="Lang Y."/>
            <person name="Liu T."/>
            <person name="Li B."/>
            <person name="Bai Z."/>
            <person name="Luis Goicoechea J."/>
            <person name="Liang C."/>
            <person name="Chen C."/>
            <person name="Zhang W."/>
            <person name="Sun S."/>
            <person name="Liao Y."/>
            <person name="Zhang X."/>
            <person name="Yang L."/>
            <person name="Song C."/>
            <person name="Wang M."/>
            <person name="Shi J."/>
            <person name="Liu G."/>
            <person name="Liu J."/>
            <person name="Zhou H."/>
            <person name="Zhou W."/>
            <person name="Yu Q."/>
            <person name="An N."/>
            <person name="Chen Y."/>
            <person name="Cai Q."/>
            <person name="Wang B."/>
            <person name="Liu B."/>
            <person name="Min J."/>
            <person name="Huang Y."/>
            <person name="Wu H."/>
            <person name="Li Z."/>
            <person name="Zhang Y."/>
            <person name="Yin Y."/>
            <person name="Song W."/>
            <person name="Jiang J."/>
            <person name="Jackson S.A."/>
            <person name="Wing R.A."/>
            <person name="Wang J."/>
            <person name="Chen M."/>
        </authorList>
    </citation>
    <scope>NUCLEOTIDE SEQUENCE [LARGE SCALE GENOMIC DNA]</scope>
    <source>
        <strain evidence="1">cv. IRGC 101232</strain>
    </source>
</reference>
<dbReference type="Proteomes" id="UP000006038">
    <property type="component" value="Chromosome 6"/>
</dbReference>
<dbReference type="Gramene" id="OB06G11120.1">
    <property type="protein sequence ID" value="OB06G11120.1"/>
    <property type="gene ID" value="OB06G11120"/>
</dbReference>
<keyword evidence="2" id="KW-1185">Reference proteome</keyword>
<reference evidence="1" key="2">
    <citation type="submission" date="2013-04" db="UniProtKB">
        <authorList>
            <consortium name="EnsemblPlants"/>
        </authorList>
    </citation>
    <scope>IDENTIFICATION</scope>
</reference>
<accession>J3MAR8</accession>
<sequence length="55" mass="6564">MATEGIMYHARRTQILDNWNYHSGYHHLDSNQIEGIMYHARRTQIRSIRQLGLPL</sequence>
<evidence type="ECO:0000313" key="2">
    <source>
        <dbReference type="Proteomes" id="UP000006038"/>
    </source>
</evidence>
<protein>
    <submittedName>
        <fullName evidence="1">Uncharacterized protein</fullName>
    </submittedName>
</protein>
<dbReference type="AlphaFoldDB" id="J3MAR8"/>
<dbReference type="EnsemblPlants" id="OB06G11120.1">
    <property type="protein sequence ID" value="OB06G11120.1"/>
    <property type="gene ID" value="OB06G11120"/>
</dbReference>
<proteinExistence type="predicted"/>
<organism evidence="1">
    <name type="scientific">Oryza brachyantha</name>
    <name type="common">malo sina</name>
    <dbReference type="NCBI Taxonomy" id="4533"/>
    <lineage>
        <taxon>Eukaryota</taxon>
        <taxon>Viridiplantae</taxon>
        <taxon>Streptophyta</taxon>
        <taxon>Embryophyta</taxon>
        <taxon>Tracheophyta</taxon>
        <taxon>Spermatophyta</taxon>
        <taxon>Magnoliopsida</taxon>
        <taxon>Liliopsida</taxon>
        <taxon>Poales</taxon>
        <taxon>Poaceae</taxon>
        <taxon>BOP clade</taxon>
        <taxon>Oryzoideae</taxon>
        <taxon>Oryzeae</taxon>
        <taxon>Oryzinae</taxon>
        <taxon>Oryza</taxon>
    </lineage>
</organism>
<evidence type="ECO:0000313" key="1">
    <source>
        <dbReference type="EnsemblPlants" id="OB06G11120.1"/>
    </source>
</evidence>